<dbReference type="AlphaFoldDB" id="A0A6I0FEC2"/>
<organism evidence="1 2">
    <name type="scientific">Alkaliphilus pronyensis</name>
    <dbReference type="NCBI Taxonomy" id="1482732"/>
    <lineage>
        <taxon>Bacteria</taxon>
        <taxon>Bacillati</taxon>
        <taxon>Bacillota</taxon>
        <taxon>Clostridia</taxon>
        <taxon>Peptostreptococcales</taxon>
        <taxon>Natronincolaceae</taxon>
        <taxon>Alkaliphilus</taxon>
    </lineage>
</organism>
<proteinExistence type="predicted"/>
<dbReference type="OrthoDB" id="1954101at2"/>
<gene>
    <name evidence="1" type="ORF">F8154_01670</name>
</gene>
<accession>A0A6I0FEC2</accession>
<protein>
    <submittedName>
        <fullName evidence="1">Type II toxin-antitoxin system RelE/ParE family toxin</fullName>
    </submittedName>
</protein>
<sequence>MNVYTYETSGGKDLIRDFLDGLPSKESAEGYLILEMLEEKGTDFLHSINTRQLEGKLWEIKFYRHNRIIYVLVDQESIYLLHACKKQKSKAEKFELDKARKRAAELFNMLGK</sequence>
<dbReference type="Pfam" id="PF05973">
    <property type="entry name" value="Gp49"/>
    <property type="match status" value="1"/>
</dbReference>
<name>A0A6I0FEC2_9FIRM</name>
<keyword evidence="2" id="KW-1185">Reference proteome</keyword>
<dbReference type="Proteomes" id="UP000432715">
    <property type="component" value="Unassembled WGS sequence"/>
</dbReference>
<evidence type="ECO:0000313" key="2">
    <source>
        <dbReference type="Proteomes" id="UP000432715"/>
    </source>
</evidence>
<reference evidence="1 2" key="1">
    <citation type="submission" date="2019-10" db="EMBL/GenBank/DDBJ databases">
        <title>Alkaliphilus serpentinus sp. nov. and Alkaliphilus pronyensis sp. nov., two novel anaerobic alkaliphilic species isolated from the serpentinized-hosted hydrothermal field of the Prony Bay (New Caledonia).</title>
        <authorList>
            <person name="Postec A."/>
        </authorList>
    </citation>
    <scope>NUCLEOTIDE SEQUENCE [LARGE SCALE GENOMIC DNA]</scope>
    <source>
        <strain evidence="1 2">LacV</strain>
    </source>
</reference>
<comment type="caution">
    <text evidence="1">The sequence shown here is derived from an EMBL/GenBank/DDBJ whole genome shotgun (WGS) entry which is preliminary data.</text>
</comment>
<evidence type="ECO:0000313" key="1">
    <source>
        <dbReference type="EMBL" id="KAB3538642.1"/>
    </source>
</evidence>
<dbReference type="EMBL" id="WBZC01000004">
    <property type="protein sequence ID" value="KAB3538642.1"/>
    <property type="molecule type" value="Genomic_DNA"/>
</dbReference>
<dbReference type="InterPro" id="IPR009241">
    <property type="entry name" value="HigB-like"/>
</dbReference>